<feature type="transmembrane region" description="Helical" evidence="6">
    <location>
        <begin position="412"/>
        <end position="431"/>
    </location>
</feature>
<evidence type="ECO:0000256" key="2">
    <source>
        <dbReference type="ARBA" id="ARBA00022475"/>
    </source>
</evidence>
<dbReference type="InterPro" id="IPR036259">
    <property type="entry name" value="MFS_trans_sf"/>
</dbReference>
<comment type="subcellular location">
    <subcellularLocation>
        <location evidence="1">Cell membrane</location>
        <topology evidence="1">Multi-pass membrane protein</topology>
    </subcellularLocation>
</comment>
<dbReference type="PANTHER" id="PTHR23513:SF17">
    <property type="entry name" value="MEMBRANE PROTEIN"/>
    <property type="match status" value="1"/>
</dbReference>
<evidence type="ECO:0000256" key="6">
    <source>
        <dbReference type="SAM" id="Phobius"/>
    </source>
</evidence>
<feature type="transmembrane region" description="Helical" evidence="6">
    <location>
        <begin position="325"/>
        <end position="345"/>
    </location>
</feature>
<evidence type="ECO:0000256" key="4">
    <source>
        <dbReference type="ARBA" id="ARBA00022989"/>
    </source>
</evidence>
<dbReference type="EMBL" id="FOKG01000001">
    <property type="protein sequence ID" value="SFA80817.1"/>
    <property type="molecule type" value="Genomic_DNA"/>
</dbReference>
<dbReference type="Proteomes" id="UP000243799">
    <property type="component" value="Unassembled WGS sequence"/>
</dbReference>
<evidence type="ECO:0000256" key="5">
    <source>
        <dbReference type="ARBA" id="ARBA00023136"/>
    </source>
</evidence>
<reference evidence="8" key="1">
    <citation type="submission" date="2016-10" db="EMBL/GenBank/DDBJ databases">
        <authorList>
            <person name="Varghese N."/>
            <person name="Submissions S."/>
        </authorList>
    </citation>
    <scope>NUCLEOTIDE SEQUENCE [LARGE SCALE GENOMIC DNA]</scope>
    <source>
        <strain evidence="8">CGMCC 4.3568</strain>
    </source>
</reference>
<feature type="transmembrane region" description="Helical" evidence="6">
    <location>
        <begin position="100"/>
        <end position="120"/>
    </location>
</feature>
<dbReference type="Gene3D" id="1.20.1250.20">
    <property type="entry name" value="MFS general substrate transporter like domains"/>
    <property type="match status" value="1"/>
</dbReference>
<keyword evidence="8" id="KW-1185">Reference proteome</keyword>
<dbReference type="AlphaFoldDB" id="A0A1I0VXM0"/>
<dbReference type="STRING" id="490629.SAMN05216266_101559"/>
<keyword evidence="3 6" id="KW-0812">Transmembrane</keyword>
<feature type="transmembrane region" description="Helical" evidence="6">
    <location>
        <begin position="162"/>
        <end position="184"/>
    </location>
</feature>
<dbReference type="SUPFAM" id="SSF103473">
    <property type="entry name" value="MFS general substrate transporter"/>
    <property type="match status" value="1"/>
</dbReference>
<dbReference type="Pfam" id="PF07690">
    <property type="entry name" value="MFS_1"/>
    <property type="match status" value="1"/>
</dbReference>
<feature type="transmembrane region" description="Helical" evidence="6">
    <location>
        <begin position="290"/>
        <end position="313"/>
    </location>
</feature>
<protein>
    <submittedName>
        <fullName evidence="7">Predicted arabinose efflux permease, MFS family</fullName>
    </submittedName>
</protein>
<feature type="transmembrane region" description="Helical" evidence="6">
    <location>
        <begin position="255"/>
        <end position="278"/>
    </location>
</feature>
<feature type="transmembrane region" description="Helical" evidence="6">
    <location>
        <begin position="196"/>
        <end position="216"/>
    </location>
</feature>
<name>A0A1I0VXM0_9PSEU</name>
<dbReference type="GO" id="GO:0005886">
    <property type="term" value="C:plasma membrane"/>
    <property type="evidence" value="ECO:0007669"/>
    <property type="project" value="UniProtKB-SubCell"/>
</dbReference>
<evidence type="ECO:0000313" key="8">
    <source>
        <dbReference type="Proteomes" id="UP000243799"/>
    </source>
</evidence>
<evidence type="ECO:0000313" key="7">
    <source>
        <dbReference type="EMBL" id="SFA80817.1"/>
    </source>
</evidence>
<organism evidence="7 8">
    <name type="scientific">Amycolatopsis marina</name>
    <dbReference type="NCBI Taxonomy" id="490629"/>
    <lineage>
        <taxon>Bacteria</taxon>
        <taxon>Bacillati</taxon>
        <taxon>Actinomycetota</taxon>
        <taxon>Actinomycetes</taxon>
        <taxon>Pseudonocardiales</taxon>
        <taxon>Pseudonocardiaceae</taxon>
        <taxon>Amycolatopsis</taxon>
    </lineage>
</organism>
<sequence length="441" mass="44919">MTTSAPFDQETAVADGAAERISPRALFRMAEFRHLLWTRFPAQWGDGVFQAGLAGAVLFNPQRAADALTIAGGFAVLLLPYSLIAPFAGALLDRWDRRRVLIVANALRAIAILCCAGGVALGVNGIGLFTLALLVMAISRFAGAGLSAALPHVVPERSIVTANALATTLGAVIAVFGGGCAIGLRTLLGAGDTGSGATTAIAAVGSVTAALVALRIPRGLLGPTRVDEPADAVTAVARGLFDGARAALRCPGVRAGFVALLAHRAAFGIALLLTVLLMRFSFTDEGPFKAGLAGLGQVAVLGGAGIVLAGYLTPRLVERFGRRRAIVGSLLLAAVAQAGLGLPFLLPTVLIASFAVTSAGQVIKLCVDASVQRDIGDESRGRVFALYDTLFNVTQVLAVTVAALLAPPDGHAPALLVGAIVLYLLGAVGFVRASRRAGPAG</sequence>
<keyword evidence="5 6" id="KW-0472">Membrane</keyword>
<accession>A0A1I0VXM0</accession>
<feature type="transmembrane region" description="Helical" evidence="6">
    <location>
        <begin position="67"/>
        <end position="88"/>
    </location>
</feature>
<keyword evidence="2" id="KW-1003">Cell membrane</keyword>
<dbReference type="InterPro" id="IPR011701">
    <property type="entry name" value="MFS"/>
</dbReference>
<proteinExistence type="predicted"/>
<dbReference type="GO" id="GO:0022857">
    <property type="term" value="F:transmembrane transporter activity"/>
    <property type="evidence" value="ECO:0007669"/>
    <property type="project" value="InterPro"/>
</dbReference>
<dbReference type="PANTHER" id="PTHR23513">
    <property type="entry name" value="INTEGRAL MEMBRANE EFFLUX PROTEIN-RELATED"/>
    <property type="match status" value="1"/>
</dbReference>
<evidence type="ECO:0000256" key="1">
    <source>
        <dbReference type="ARBA" id="ARBA00004651"/>
    </source>
</evidence>
<dbReference type="CDD" id="cd06173">
    <property type="entry name" value="MFS_MefA_like"/>
    <property type="match status" value="1"/>
</dbReference>
<gene>
    <name evidence="7" type="ORF">SAMN05216266_101559</name>
</gene>
<keyword evidence="4 6" id="KW-1133">Transmembrane helix</keyword>
<evidence type="ECO:0000256" key="3">
    <source>
        <dbReference type="ARBA" id="ARBA00022692"/>
    </source>
</evidence>
<feature type="transmembrane region" description="Helical" evidence="6">
    <location>
        <begin position="126"/>
        <end position="150"/>
    </location>
</feature>